<keyword evidence="3 4" id="KW-0456">Lyase</keyword>
<dbReference type="EMBL" id="CP020477">
    <property type="protein sequence ID" value="ARM74976.1"/>
    <property type="molecule type" value="Genomic_DNA"/>
</dbReference>
<dbReference type="GO" id="GO:0006729">
    <property type="term" value="P:tetrahydrobiopterin biosynthetic process"/>
    <property type="evidence" value="ECO:0007669"/>
    <property type="project" value="InterPro"/>
</dbReference>
<evidence type="ECO:0000256" key="4">
    <source>
        <dbReference type="HAMAP-Rule" id="MF_00434"/>
    </source>
</evidence>
<dbReference type="Gene3D" id="3.30.1360.20">
    <property type="entry name" value="Transcriptional coactivator/pterin dehydratase"/>
    <property type="match status" value="1"/>
</dbReference>
<dbReference type="InterPro" id="IPR036428">
    <property type="entry name" value="PCD_sf"/>
</dbReference>
<evidence type="ECO:0000256" key="3">
    <source>
        <dbReference type="ARBA" id="ARBA00023239"/>
    </source>
</evidence>
<dbReference type="SUPFAM" id="SSF55248">
    <property type="entry name" value="PCD-like"/>
    <property type="match status" value="1"/>
</dbReference>
<evidence type="ECO:0000256" key="1">
    <source>
        <dbReference type="ARBA" id="ARBA00001554"/>
    </source>
</evidence>
<dbReference type="CDD" id="cd00488">
    <property type="entry name" value="PCD_DCoH"/>
    <property type="match status" value="1"/>
</dbReference>
<proteinExistence type="inferred from homology"/>
<dbReference type="KEGG" id="aman:B6F84_02315"/>
<accession>A0A1W6JXH5</accession>
<sequence>MKKLSENEITERLSKLNNWKYENNKIIKEFKFSNFDDSVSFLKLIQPVADGLDHHPDVCVYYNRVIIELTTHDVGGISDLDFQLAEKIDELSTHVKS</sequence>
<evidence type="ECO:0000313" key="6">
    <source>
        <dbReference type="Proteomes" id="UP000193404"/>
    </source>
</evidence>
<dbReference type="NCBIfam" id="NF002017">
    <property type="entry name" value="PRK00823.1-2"/>
    <property type="match status" value="1"/>
</dbReference>
<dbReference type="OrthoDB" id="10495at2157"/>
<dbReference type="GeneID" id="41589716"/>
<gene>
    <name evidence="5" type="ORF">B6F84_02315</name>
</gene>
<dbReference type="InterPro" id="IPR001533">
    <property type="entry name" value="Pterin_deHydtase"/>
</dbReference>
<dbReference type="GO" id="GO:0008124">
    <property type="term" value="F:4-alpha-hydroxytetrahydrobiopterin dehydratase activity"/>
    <property type="evidence" value="ECO:0007669"/>
    <property type="project" value="UniProtKB-UniRule"/>
</dbReference>
<reference evidence="5 6" key="1">
    <citation type="submission" date="2017-03" db="EMBL/GenBank/DDBJ databases">
        <title>Sulfur activation and transportation mechanism of thermophilic Archaea Acidianus manzaensis YN-25.</title>
        <authorList>
            <person name="Ma Y."/>
            <person name="Yang Y."/>
            <person name="Xia J."/>
        </authorList>
    </citation>
    <scope>NUCLEOTIDE SEQUENCE [LARGE SCALE GENOMIC DNA]</scope>
    <source>
        <strain evidence="5 6">YN-25</strain>
    </source>
</reference>
<name>A0A1W6JXH5_9CREN</name>
<dbReference type="PANTHER" id="PTHR12599:SF0">
    <property type="entry name" value="PTERIN-4-ALPHA-CARBINOLAMINE DEHYDRATASE"/>
    <property type="match status" value="1"/>
</dbReference>
<dbReference type="EC" id="4.2.1.96" evidence="4"/>
<organism evidence="5 6">
    <name type="scientific">Acidianus manzaensis</name>
    <dbReference type="NCBI Taxonomy" id="282676"/>
    <lineage>
        <taxon>Archaea</taxon>
        <taxon>Thermoproteota</taxon>
        <taxon>Thermoprotei</taxon>
        <taxon>Sulfolobales</taxon>
        <taxon>Sulfolobaceae</taxon>
        <taxon>Acidianus</taxon>
    </lineage>
</organism>
<evidence type="ECO:0000313" key="5">
    <source>
        <dbReference type="EMBL" id="ARM74976.1"/>
    </source>
</evidence>
<keyword evidence="6" id="KW-1185">Reference proteome</keyword>
<protein>
    <recommendedName>
        <fullName evidence="4">Putative pterin-4-alpha-carbinolamine dehydratase</fullName>
        <shortName evidence="4">PHS</shortName>
        <ecNumber evidence="4">4.2.1.96</ecNumber>
    </recommendedName>
    <alternativeName>
        <fullName evidence="4">4-alpha-hydroxy-tetrahydropterin dehydratase</fullName>
    </alternativeName>
    <alternativeName>
        <fullName evidence="4">Pterin carbinolamine dehydratase</fullName>
        <shortName evidence="4">PCD</shortName>
    </alternativeName>
</protein>
<dbReference type="PANTHER" id="PTHR12599">
    <property type="entry name" value="PTERIN-4-ALPHA-CARBINOLAMINE DEHYDRATASE"/>
    <property type="match status" value="1"/>
</dbReference>
<evidence type="ECO:0000256" key="2">
    <source>
        <dbReference type="ARBA" id="ARBA00006472"/>
    </source>
</evidence>
<dbReference type="Proteomes" id="UP000193404">
    <property type="component" value="Chromosome"/>
</dbReference>
<dbReference type="Pfam" id="PF01329">
    <property type="entry name" value="Pterin_4a"/>
    <property type="match status" value="1"/>
</dbReference>
<comment type="catalytic activity">
    <reaction evidence="1 4">
        <text>(4aS,6R)-4a-hydroxy-L-erythro-5,6,7,8-tetrahydrobiopterin = (6R)-L-erythro-6,7-dihydrobiopterin + H2O</text>
        <dbReference type="Rhea" id="RHEA:11920"/>
        <dbReference type="ChEBI" id="CHEBI:15377"/>
        <dbReference type="ChEBI" id="CHEBI:15642"/>
        <dbReference type="ChEBI" id="CHEBI:43120"/>
        <dbReference type="EC" id="4.2.1.96"/>
    </reaction>
</comment>
<dbReference type="RefSeq" id="WP_148690732.1">
    <property type="nucleotide sequence ID" value="NZ_CP020477.1"/>
</dbReference>
<comment type="similarity">
    <text evidence="2 4">Belongs to the pterin-4-alpha-carbinolamine dehydratase family.</text>
</comment>
<dbReference type="STRING" id="282676.B6F84_02315"/>
<dbReference type="AlphaFoldDB" id="A0A1W6JXH5"/>
<dbReference type="HAMAP" id="MF_00434">
    <property type="entry name" value="Pterin_4_alpha"/>
    <property type="match status" value="1"/>
</dbReference>